<feature type="region of interest" description="Disordered" evidence="2">
    <location>
        <begin position="1"/>
        <end position="28"/>
    </location>
</feature>
<dbReference type="EMBL" id="HBGY01025387">
    <property type="protein sequence ID" value="CAD9597923.1"/>
    <property type="molecule type" value="Transcribed_RNA"/>
</dbReference>
<dbReference type="AlphaFoldDB" id="A0A7S2L7L4"/>
<reference evidence="3" key="1">
    <citation type="submission" date="2021-01" db="EMBL/GenBank/DDBJ databases">
        <authorList>
            <person name="Corre E."/>
            <person name="Pelletier E."/>
            <person name="Niang G."/>
            <person name="Scheremetjew M."/>
            <person name="Finn R."/>
            <person name="Kale V."/>
            <person name="Holt S."/>
            <person name="Cochrane G."/>
            <person name="Meng A."/>
            <person name="Brown T."/>
            <person name="Cohen L."/>
        </authorList>
    </citation>
    <scope>NUCLEOTIDE SEQUENCE</scope>
    <source>
        <strain evidence="3">B650</strain>
    </source>
</reference>
<evidence type="ECO:0000256" key="1">
    <source>
        <dbReference type="ARBA" id="ARBA00009834"/>
    </source>
</evidence>
<dbReference type="PANTHER" id="PTHR12806">
    <property type="entry name" value="EAP30 SUBUNIT OF ELL COMPLEX"/>
    <property type="match status" value="1"/>
</dbReference>
<dbReference type="Gene3D" id="1.10.10.10">
    <property type="entry name" value="Winged helix-like DNA-binding domain superfamily/Winged helix DNA-binding domain"/>
    <property type="match status" value="2"/>
</dbReference>
<protein>
    <recommendedName>
        <fullName evidence="4">Vacuolar-sorting protein SNF8</fullName>
    </recommendedName>
</protein>
<accession>A0A7S2L7L4</accession>
<gene>
    <name evidence="3" type="ORF">LDAN0321_LOCUS15663</name>
</gene>
<dbReference type="Pfam" id="PF04157">
    <property type="entry name" value="EAP30"/>
    <property type="match status" value="1"/>
</dbReference>
<dbReference type="SUPFAM" id="SSF46785">
    <property type="entry name" value="Winged helix' DNA-binding domain"/>
    <property type="match status" value="2"/>
</dbReference>
<dbReference type="InterPro" id="IPR036390">
    <property type="entry name" value="WH_DNA-bd_sf"/>
</dbReference>
<name>A0A7S2L7L4_9STRA</name>
<dbReference type="PANTHER" id="PTHR12806:SF0">
    <property type="entry name" value="VACUOLAR-SORTING PROTEIN SNF8"/>
    <property type="match status" value="1"/>
</dbReference>
<organism evidence="3">
    <name type="scientific">Leptocylindrus danicus</name>
    <dbReference type="NCBI Taxonomy" id="163516"/>
    <lineage>
        <taxon>Eukaryota</taxon>
        <taxon>Sar</taxon>
        <taxon>Stramenopiles</taxon>
        <taxon>Ochrophyta</taxon>
        <taxon>Bacillariophyta</taxon>
        <taxon>Coscinodiscophyceae</taxon>
        <taxon>Chaetocerotophycidae</taxon>
        <taxon>Leptocylindrales</taxon>
        <taxon>Leptocylindraceae</taxon>
        <taxon>Leptocylindrus</taxon>
    </lineage>
</organism>
<comment type="similarity">
    <text evidence="1">Belongs to the SNF8 family.</text>
</comment>
<dbReference type="GO" id="GO:0000814">
    <property type="term" value="C:ESCRT II complex"/>
    <property type="evidence" value="ECO:0007669"/>
    <property type="project" value="InterPro"/>
</dbReference>
<evidence type="ECO:0008006" key="4">
    <source>
        <dbReference type="Google" id="ProtNLM"/>
    </source>
</evidence>
<proteinExistence type="inferred from homology"/>
<dbReference type="GO" id="GO:0043328">
    <property type="term" value="P:protein transport to vacuole involved in ubiquitin-dependent protein catabolic process via the multivesicular body sorting pathway"/>
    <property type="evidence" value="ECO:0007669"/>
    <property type="project" value="TreeGrafter"/>
</dbReference>
<sequence length="283" mass="31103">MAHRRRGVGAAAALKNNRNAQIPSTKRSTTSYYEAKGAQLQDETLAAAIDTVTNLETELKSFAKTHQSKIQKDPAFRAEFLRMCGPLGIDPLSSEKGLLGGLLGIGQFYYELAVKVAEVCISTRSRNGGIISVSEVRSILSKRGTKFNFTSGNNSSKSFCSEDDIITAVGKLSKLGSGFRTREIGTSTMIVSVPMELDNDHMEVMRIAQSEESSSSSSEQFFGSVTASMVRNEMRWDDARVKRAIDLLLAEGMAWLDLGGNGFEARYWFPSVWKEGMELLEEN</sequence>
<dbReference type="InterPro" id="IPR036388">
    <property type="entry name" value="WH-like_DNA-bd_sf"/>
</dbReference>
<dbReference type="Gene3D" id="6.10.140.180">
    <property type="match status" value="1"/>
</dbReference>
<evidence type="ECO:0000313" key="3">
    <source>
        <dbReference type="EMBL" id="CAD9597923.1"/>
    </source>
</evidence>
<evidence type="ECO:0000256" key="2">
    <source>
        <dbReference type="SAM" id="MobiDB-lite"/>
    </source>
</evidence>
<dbReference type="InterPro" id="IPR016689">
    <property type="entry name" value="ESCRT-2_cplx_Snf8"/>
</dbReference>
<dbReference type="InterPro" id="IPR040608">
    <property type="entry name" value="Snf8/Vps36"/>
</dbReference>
<feature type="compositionally biased region" description="Polar residues" evidence="2">
    <location>
        <begin position="16"/>
        <end position="28"/>
    </location>
</feature>